<dbReference type="Pfam" id="PF00535">
    <property type="entry name" value="Glycos_transf_2"/>
    <property type="match status" value="1"/>
</dbReference>
<name>A0A9W6KLQ7_9ACTN</name>
<dbReference type="Gene3D" id="3.90.550.10">
    <property type="entry name" value="Spore Coat Polysaccharide Biosynthesis Protein SpsA, Chain A"/>
    <property type="match status" value="1"/>
</dbReference>
<evidence type="ECO:0000259" key="5">
    <source>
        <dbReference type="Pfam" id="PF00535"/>
    </source>
</evidence>
<keyword evidence="7" id="KW-1185">Reference proteome</keyword>
<keyword evidence="3" id="KW-0328">Glycosyltransferase</keyword>
<gene>
    <name evidence="6" type="ORF">GCM10017581_046110</name>
</gene>
<reference evidence="6" key="1">
    <citation type="journal article" date="2014" name="Int. J. Syst. Evol. Microbiol.">
        <title>Complete genome sequence of Corynebacterium casei LMG S-19264T (=DSM 44701T), isolated from a smear-ripened cheese.</title>
        <authorList>
            <consortium name="US DOE Joint Genome Institute (JGI-PGF)"/>
            <person name="Walter F."/>
            <person name="Albersmeier A."/>
            <person name="Kalinowski J."/>
            <person name="Ruckert C."/>
        </authorList>
    </citation>
    <scope>NUCLEOTIDE SEQUENCE</scope>
    <source>
        <strain evidence="6">VKM Ac-1321</strain>
    </source>
</reference>
<dbReference type="EMBL" id="BSFP01000027">
    <property type="protein sequence ID" value="GLL02869.1"/>
    <property type="molecule type" value="Genomic_DNA"/>
</dbReference>
<comment type="similarity">
    <text evidence="2">Belongs to the glycosyltransferase 2 family.</text>
</comment>
<comment type="pathway">
    <text evidence="1">Cell wall biogenesis; cell wall polysaccharide biosynthesis.</text>
</comment>
<dbReference type="Proteomes" id="UP001143480">
    <property type="component" value="Unassembled WGS sequence"/>
</dbReference>
<evidence type="ECO:0000313" key="6">
    <source>
        <dbReference type="EMBL" id="GLL02869.1"/>
    </source>
</evidence>
<sequence length="316" mass="33816">MTDMTDMRASVVVPCYSEKRWEQLKAAVASAWAQEPRPERVVVVVDHNPALLERAARELTGTTVVANASERGASGARNTGVEHTTSPFIALLDDDATARPGWLAGLLAPFADPSVVGTGGAIAPAWERGRPGWFPDEFLWVVGATYTGMPTELAPVRNVWSESMAVRREAFLAVGGFRVGFGKVGERARPEDTELCLRMGRPGNGYGGGRWMYNPAAVIDHFVPAGRSTFRFFVTRSANEGRGKIEMARLNPGQESLGAEQSYARELPRAAVRALLSGRVGRSFALVAGAGAAGVGAGYEWAFGARRPKAMEPAVA</sequence>
<evidence type="ECO:0000256" key="4">
    <source>
        <dbReference type="ARBA" id="ARBA00022679"/>
    </source>
</evidence>
<evidence type="ECO:0000256" key="3">
    <source>
        <dbReference type="ARBA" id="ARBA00022676"/>
    </source>
</evidence>
<evidence type="ECO:0000313" key="7">
    <source>
        <dbReference type="Proteomes" id="UP001143480"/>
    </source>
</evidence>
<evidence type="ECO:0000256" key="2">
    <source>
        <dbReference type="ARBA" id="ARBA00006739"/>
    </source>
</evidence>
<comment type="caution">
    <text evidence="6">The sequence shown here is derived from an EMBL/GenBank/DDBJ whole genome shotgun (WGS) entry which is preliminary data.</text>
</comment>
<dbReference type="SUPFAM" id="SSF53448">
    <property type="entry name" value="Nucleotide-diphospho-sugar transferases"/>
    <property type="match status" value="1"/>
</dbReference>
<dbReference type="InterPro" id="IPR029044">
    <property type="entry name" value="Nucleotide-diphossugar_trans"/>
</dbReference>
<protein>
    <submittedName>
        <fullName evidence="6">Glycosyl transferase family A</fullName>
    </submittedName>
</protein>
<evidence type="ECO:0000256" key="1">
    <source>
        <dbReference type="ARBA" id="ARBA00004776"/>
    </source>
</evidence>
<dbReference type="PANTHER" id="PTHR43179:SF12">
    <property type="entry name" value="GALACTOFURANOSYLTRANSFERASE GLFT2"/>
    <property type="match status" value="1"/>
</dbReference>
<dbReference type="GO" id="GO:0016757">
    <property type="term" value="F:glycosyltransferase activity"/>
    <property type="evidence" value="ECO:0007669"/>
    <property type="project" value="UniProtKB-KW"/>
</dbReference>
<dbReference type="InterPro" id="IPR001173">
    <property type="entry name" value="Glyco_trans_2-like"/>
</dbReference>
<reference evidence="6" key="2">
    <citation type="submission" date="2023-01" db="EMBL/GenBank/DDBJ databases">
        <authorList>
            <person name="Sun Q."/>
            <person name="Evtushenko L."/>
        </authorList>
    </citation>
    <scope>NUCLEOTIDE SEQUENCE</scope>
    <source>
        <strain evidence="6">VKM Ac-1321</strain>
    </source>
</reference>
<keyword evidence="4 6" id="KW-0808">Transferase</keyword>
<feature type="domain" description="Glycosyltransferase 2-like" evidence="5">
    <location>
        <begin position="10"/>
        <end position="171"/>
    </location>
</feature>
<organism evidence="6 7">
    <name type="scientific">Dactylosporangium matsuzakiense</name>
    <dbReference type="NCBI Taxonomy" id="53360"/>
    <lineage>
        <taxon>Bacteria</taxon>
        <taxon>Bacillati</taxon>
        <taxon>Actinomycetota</taxon>
        <taxon>Actinomycetes</taxon>
        <taxon>Micromonosporales</taxon>
        <taxon>Micromonosporaceae</taxon>
        <taxon>Dactylosporangium</taxon>
    </lineage>
</organism>
<accession>A0A9W6KLQ7</accession>
<dbReference type="AlphaFoldDB" id="A0A9W6KLQ7"/>
<dbReference type="PANTHER" id="PTHR43179">
    <property type="entry name" value="RHAMNOSYLTRANSFERASE WBBL"/>
    <property type="match status" value="1"/>
</dbReference>
<proteinExistence type="inferred from homology"/>